<dbReference type="InterPro" id="IPR044946">
    <property type="entry name" value="Restrct_endonuc_typeI_TRD_sf"/>
</dbReference>
<name>A0A1S9IHV4_9CLOT</name>
<sequence length="384" mass="43781">MQYVRLNELCNINIGKTPSRNKQIYWGKGLKWLSISDLKDKFINETKEQITEKAISECNMKIVPKNTVVMSFKLSIGKVAILKEDMYTNEAIANFPIKDDTKLIPEYLYYSIKTLNFTNTDRAVMGATLNKSKLNELKIPYCVVDKQNKIVNVLDKAQSLIDKRKDQIEALDELVKSRFIEMFGDPISNIKGWEKAVCKNITLKIGSGATPKGGNSSYKAEGIPLIRSMNVRNNKFIKKDLAFIDDEQAQKLNNVIVKEGDILLNITGASVARCCIVPNEFIPARVNQHVAIIRSRKNIIPIFLVYQFTSESYQRLLRDVATSTGATREAITKRQIENLEAIVPPIELQNQFADFVKQVDKLKFEIQDSLKIIRNKFNLLNKRI</sequence>
<organism evidence="5 6">
    <name type="scientific">Clostridium tepidum</name>
    <dbReference type="NCBI Taxonomy" id="1962263"/>
    <lineage>
        <taxon>Bacteria</taxon>
        <taxon>Bacillati</taxon>
        <taxon>Bacillota</taxon>
        <taxon>Clostridia</taxon>
        <taxon>Eubacteriales</taxon>
        <taxon>Clostridiaceae</taxon>
        <taxon>Clostridium</taxon>
    </lineage>
</organism>
<gene>
    <name evidence="5" type="ORF">BS638_00350</name>
</gene>
<dbReference type="CDD" id="cd17244">
    <property type="entry name" value="RMtype1_S_Apa101655I-TRD2-CR2_like"/>
    <property type="match status" value="1"/>
</dbReference>
<keyword evidence="2" id="KW-0680">Restriction system</keyword>
<dbReference type="OrthoDB" id="9811611at2"/>
<dbReference type="InterPro" id="IPR000055">
    <property type="entry name" value="Restrct_endonuc_typeI_TRD"/>
</dbReference>
<dbReference type="SUPFAM" id="SSF116734">
    <property type="entry name" value="DNA methylase specificity domain"/>
    <property type="match status" value="2"/>
</dbReference>
<accession>A0A1S9IHV4</accession>
<dbReference type="AlphaFoldDB" id="A0A1S9IHV4"/>
<evidence type="ECO:0000313" key="5">
    <source>
        <dbReference type="EMBL" id="OOO69872.1"/>
    </source>
</evidence>
<keyword evidence="3" id="KW-0238">DNA-binding</keyword>
<dbReference type="Pfam" id="PF01420">
    <property type="entry name" value="Methylase_S"/>
    <property type="match status" value="2"/>
</dbReference>
<dbReference type="Proteomes" id="UP000190256">
    <property type="component" value="Unassembled WGS sequence"/>
</dbReference>
<feature type="domain" description="Type I restriction modification DNA specificity" evidence="4">
    <location>
        <begin position="2"/>
        <end position="169"/>
    </location>
</feature>
<dbReference type="InterPro" id="IPR052021">
    <property type="entry name" value="Type-I_RS_S_subunit"/>
</dbReference>
<comment type="similarity">
    <text evidence="1">Belongs to the type-I restriction system S methylase family.</text>
</comment>
<comment type="caution">
    <text evidence="5">The sequence shown here is derived from an EMBL/GenBank/DDBJ whole genome shotgun (WGS) entry which is preliminary data.</text>
</comment>
<dbReference type="Gene3D" id="3.90.220.20">
    <property type="entry name" value="DNA methylase specificity domains"/>
    <property type="match status" value="2"/>
</dbReference>
<evidence type="ECO:0000259" key="4">
    <source>
        <dbReference type="Pfam" id="PF01420"/>
    </source>
</evidence>
<evidence type="ECO:0000256" key="3">
    <source>
        <dbReference type="ARBA" id="ARBA00023125"/>
    </source>
</evidence>
<dbReference type="GO" id="GO:0003677">
    <property type="term" value="F:DNA binding"/>
    <property type="evidence" value="ECO:0007669"/>
    <property type="project" value="UniProtKB-KW"/>
</dbReference>
<evidence type="ECO:0000313" key="6">
    <source>
        <dbReference type="Proteomes" id="UP000190256"/>
    </source>
</evidence>
<dbReference type="CDD" id="cd17256">
    <property type="entry name" value="RMtype1_S_EcoJA65PI-TRD1-CR1_like"/>
    <property type="match status" value="1"/>
</dbReference>
<evidence type="ECO:0000256" key="1">
    <source>
        <dbReference type="ARBA" id="ARBA00010923"/>
    </source>
</evidence>
<dbReference type="PANTHER" id="PTHR30408:SF12">
    <property type="entry name" value="TYPE I RESTRICTION ENZYME MJAVIII SPECIFICITY SUBUNIT"/>
    <property type="match status" value="1"/>
</dbReference>
<protein>
    <recommendedName>
        <fullName evidence="4">Type I restriction modification DNA specificity domain-containing protein</fullName>
    </recommendedName>
</protein>
<dbReference type="PANTHER" id="PTHR30408">
    <property type="entry name" value="TYPE-1 RESTRICTION ENZYME ECOKI SPECIFICITY PROTEIN"/>
    <property type="match status" value="1"/>
</dbReference>
<dbReference type="STRING" id="1962263.BS637_07105"/>
<evidence type="ECO:0000256" key="2">
    <source>
        <dbReference type="ARBA" id="ARBA00022747"/>
    </source>
</evidence>
<feature type="domain" description="Type I restriction modification DNA specificity" evidence="4">
    <location>
        <begin position="204"/>
        <end position="367"/>
    </location>
</feature>
<reference evidence="5 6" key="1">
    <citation type="submission" date="2016-12" db="EMBL/GenBank/DDBJ databases">
        <title>Clostridium tepidum sp. nov., a close relative of Clostridium sporogenes and Clostridium botulinum Group I.</title>
        <authorList>
            <person name="Dobritsa A.P."/>
            <person name="Kutumbaka K.K."/>
            <person name="Werner K."/>
            <person name="Wiedmann M."/>
            <person name="Asmus A."/>
            <person name="Samadpour M."/>
        </authorList>
    </citation>
    <scope>NUCLEOTIDE SEQUENCE [LARGE SCALE GENOMIC DNA]</scope>
    <source>
        <strain evidence="5 6">IEH 97212</strain>
    </source>
</reference>
<dbReference type="EMBL" id="MRAE01000001">
    <property type="protein sequence ID" value="OOO69872.1"/>
    <property type="molecule type" value="Genomic_DNA"/>
</dbReference>
<dbReference type="GO" id="GO:0009307">
    <property type="term" value="P:DNA restriction-modification system"/>
    <property type="evidence" value="ECO:0007669"/>
    <property type="project" value="UniProtKB-KW"/>
</dbReference>
<dbReference type="RefSeq" id="WP_078054324.1">
    <property type="nucleotide sequence ID" value="NZ_MRAE01000001.1"/>
</dbReference>
<proteinExistence type="inferred from homology"/>